<sequence length="196" mass="21409">MNTKTARIGAKDLVTVGIYSAIYLVITCALAFLSLIPIMYPLMTIICPIVGGIPFMLFLTKTKKFGMITIMGILMGLVMLLTGMGYWSLITGVIAGLLADLVWKAGRYSSAKMSIVTNGVFSLWYIGNYIAVFVTREAYFQHAVESYGQAWADTIQTYLPNWMAVVLLIVCFISGLVGGLIGKSLLKKHFKKAGIA</sequence>
<keyword evidence="1" id="KW-0472">Membrane</keyword>
<keyword evidence="1" id="KW-0812">Transmembrane</keyword>
<reference evidence="2" key="1">
    <citation type="submission" date="2020-08" db="EMBL/GenBank/DDBJ databases">
        <title>Genome public.</title>
        <authorList>
            <person name="Liu C."/>
            <person name="Sun Q."/>
        </authorList>
    </citation>
    <scope>NUCLEOTIDE SEQUENCE</scope>
    <source>
        <strain evidence="2">BX12</strain>
    </source>
</reference>
<accession>A0A923SR67</accession>
<feature type="transmembrane region" description="Helical" evidence="1">
    <location>
        <begin position="115"/>
        <end position="134"/>
    </location>
</feature>
<dbReference type="Pfam" id="PF09605">
    <property type="entry name" value="Trep_Strep"/>
    <property type="match status" value="1"/>
</dbReference>
<dbReference type="NCBIfam" id="TIGR02185">
    <property type="entry name" value="Trep_Strep"/>
    <property type="match status" value="1"/>
</dbReference>
<evidence type="ECO:0000313" key="2">
    <source>
        <dbReference type="EMBL" id="MBC6678989.1"/>
    </source>
</evidence>
<feature type="transmembrane region" description="Helical" evidence="1">
    <location>
        <begin position="162"/>
        <end position="182"/>
    </location>
</feature>
<feature type="transmembrane region" description="Helical" evidence="1">
    <location>
        <begin position="38"/>
        <end position="58"/>
    </location>
</feature>
<dbReference type="Proteomes" id="UP000602647">
    <property type="component" value="Unassembled WGS sequence"/>
</dbReference>
<dbReference type="RefSeq" id="WP_187302113.1">
    <property type="nucleotide sequence ID" value="NZ_JACRYT010000002.1"/>
</dbReference>
<evidence type="ECO:0000313" key="3">
    <source>
        <dbReference type="Proteomes" id="UP000602647"/>
    </source>
</evidence>
<evidence type="ECO:0000256" key="1">
    <source>
        <dbReference type="SAM" id="Phobius"/>
    </source>
</evidence>
<comment type="caution">
    <text evidence="2">The sequence shown here is derived from an EMBL/GenBank/DDBJ whole genome shotgun (WGS) entry which is preliminary data.</text>
</comment>
<feature type="transmembrane region" description="Helical" evidence="1">
    <location>
        <begin position="12"/>
        <end position="32"/>
    </location>
</feature>
<name>A0A923SR67_9FIRM</name>
<keyword evidence="3" id="KW-1185">Reference proteome</keyword>
<dbReference type="EMBL" id="JACRYT010000002">
    <property type="protein sequence ID" value="MBC6678989.1"/>
    <property type="molecule type" value="Genomic_DNA"/>
</dbReference>
<gene>
    <name evidence="2" type="ORF">H9L42_04010</name>
</gene>
<dbReference type="AlphaFoldDB" id="A0A923SR67"/>
<dbReference type="InterPro" id="IPR011733">
    <property type="entry name" value="CHP02185_IM"/>
</dbReference>
<proteinExistence type="predicted"/>
<keyword evidence="1" id="KW-1133">Transmembrane helix</keyword>
<organism evidence="2 3">
    <name type="scientific">Zhenpiania hominis</name>
    <dbReference type="NCBI Taxonomy" id="2763644"/>
    <lineage>
        <taxon>Bacteria</taxon>
        <taxon>Bacillati</taxon>
        <taxon>Bacillota</taxon>
        <taxon>Clostridia</taxon>
        <taxon>Peptostreptococcales</taxon>
        <taxon>Anaerovoracaceae</taxon>
        <taxon>Zhenpiania</taxon>
    </lineage>
</organism>
<protein>
    <submittedName>
        <fullName evidence="2">MptD family putative ECF transporter S component</fullName>
    </submittedName>
</protein>